<dbReference type="InterPro" id="IPR036236">
    <property type="entry name" value="Znf_C2H2_sf"/>
</dbReference>
<sequence length="1658" mass="186067">MCFLLSSVPPLSTTTISSYTVYTNLTTVPICRAQKVRSSRSGPLTISTHSCLAVGTPKYLANKMKSKGLQRLRWYCQVCQKQCRDENGFKCHSQSEAHLRQMLAVGENASSHINSYSMEFQHDFVQLLSRRFGTKRVQANRVYQEFIQDKQHTHMNATRWVTLSEFVKHLGRSGICRVDETEKGWFIAWIDSSPKALAKQEASLKKERQAMGDEQRERMLIAEQIERAERDKKDNTREGSSGAESGEDAKPAVEEGLKKDENEKVVLSISLKPSATSASSSNSPPNTTPAPTATPTISTGLKLNPLKAPAANPLKRPNIFKTAMSSKSDTDKDKDSEKTNGKKREAPMTAAERLILEEQERKRRRMERSRESDREPSNLLFLRVRQLEPEPSPSRMSSSEEIMPVPIDSVQKDKRLSRLERIITGERSKATRRNRGLEEQNKQKSESKSGSKMKTKTKKKKSSRGGVKKARKTTSPTKPRTLKAAWKNICPRLKKILAERRQQEEDRKRGSLWLDIQSHYLRFCKAWEAEHGERPLMVVADLQEQGPEARALVANTEVGDSITEERWKSQIECVLPDKIRAFERQYRFEMAVSLITARRWAGLPRLFSTQPGGKTDMDVLAHATSFIAPVHHRRLGYKPISTFVEFEAVRRNSTAQELAFQSISLRYDIIEVASFLLRALGFPERTTMAEMQKLGSSFVCKRCHRRPVLAMSWKELVAHFQTETRLYRRLEYLLRENPRVEMTLIDSHNIDASIPLAERIKSKEEGGPERTTRRILETGPVRLCPVCTNAFPGQRWFAWAHPDCIAAHLRSTHGVEAVELYDTSTAHAHPDLHLLMAPFSRVVSRRTFAYVSVAAATSAVGGYIYLNSGPSYPPSTTRNQRSRRPPPPWTPPTRKEMLDRLKRSSNTLEEQFDLLIVGGGATGAGVAVDAATRGLNVALVERDDFSSGTSSKSTKLVHGGVRYLQKAVMELDYEQYKLVKEALHERRIFLQTAPYLSHMLPIMLPVYKYWQIPYYWAGCKLYDVLAGKENMESSYMMSKGKALEAFPMLKQEGLVGAIVYYDGQHNDSRMNMALVMTAARHGATVANHVEVTQLDKDPDTGKLKGAIVRDTLTGESWPIRARGIVNATGPFSDSLLTLDNPSHQPIVQPAAGVHITLPSYYAPRNMGLLDPATSDGRVIFFLPWQGSTIAGTTDSPSAIEYEPKPREEDIDWVLDEVRHYLSPDIKVRRGDVLSAWSGIRPLVRNPNAARTEGLVRNHIVHISPSGLLTIAGGKWTTYRKMAEETVDAAVKAFGLEERAKNECITESVQLIGSEGWSKNMFIGLVQRYGIDADVAQQLAENYGDRAWTVCSFIEQQQSPLPSPDSQPILVEEDLTSRLDPRYPYILAEVLYAVRHEYAQTATDVLARRTRLAFLNSRAALDSLPSVINVMGDELGWDKKRRKEEVKKTVEFLKSMGLSDAEMEARSTDVLKLTISGGLWDGLIARFGWSARTSLSGTTSLPSVDRTQSHFSQDEINHIREAFISQASPSSSQSPPETSSLANLRLSKPTLLPTLRSLPIFANTSSASAITSPSSSQKPSSASQPQVPIRQEDIHYVLSLSGLTEHQEYDFNEFLEICEGLREILFRPSSTESNGKKSKNGKRRRERKAIPVEKSGGGV</sequence>
<dbReference type="PRINTS" id="PR01001">
    <property type="entry name" value="FADG3PDH"/>
</dbReference>
<dbReference type="EC" id="1.1.5.3" evidence="4 11"/>
<comment type="similarity">
    <text evidence="2 11">Belongs to the FAD-dependent glycerol-3-phosphate dehydrogenase family.</text>
</comment>
<comment type="cofactor">
    <cofactor evidence="1 11">
        <name>FAD</name>
        <dbReference type="ChEBI" id="CHEBI:57692"/>
    </cofactor>
</comment>
<feature type="region of interest" description="Disordered" evidence="12">
    <location>
        <begin position="1627"/>
        <end position="1658"/>
    </location>
</feature>
<dbReference type="Gene3D" id="1.10.10.2030">
    <property type="entry name" value="DNA/RNA-binding protein Kin17, conserved domain"/>
    <property type="match status" value="1"/>
</dbReference>
<dbReference type="InterPro" id="IPR038299">
    <property type="entry name" value="DAO_C_sf"/>
</dbReference>
<dbReference type="GO" id="GO:0008270">
    <property type="term" value="F:zinc ion binding"/>
    <property type="evidence" value="ECO:0007669"/>
    <property type="project" value="UniProtKB-KW"/>
</dbReference>
<dbReference type="InterPro" id="IPR019447">
    <property type="entry name" value="DNA/RNA-bd_Kin17_WH-like_dom"/>
</dbReference>
<feature type="compositionally biased region" description="Basic residues" evidence="12">
    <location>
        <begin position="451"/>
        <end position="472"/>
    </location>
</feature>
<feature type="compositionally biased region" description="Basic and acidic residues" evidence="12">
    <location>
        <begin position="328"/>
        <end position="346"/>
    </location>
</feature>
<evidence type="ECO:0000256" key="4">
    <source>
        <dbReference type="ARBA" id="ARBA00013029"/>
    </source>
</evidence>
<feature type="region of interest" description="Disordered" evidence="12">
    <location>
        <begin position="1567"/>
        <end position="1587"/>
    </location>
</feature>
<dbReference type="FunFam" id="1.10.10.2030:FF:000001">
    <property type="entry name" value="DNA/RNA-binding protein KIN17, putative"/>
    <property type="match status" value="1"/>
</dbReference>
<dbReference type="SUPFAM" id="SSF57667">
    <property type="entry name" value="beta-beta-alpha zinc fingers"/>
    <property type="match status" value="1"/>
</dbReference>
<protein>
    <recommendedName>
        <fullName evidence="4 11">Glycerol-3-phosphate dehydrogenase</fullName>
        <ecNumber evidence="4 11">1.1.5.3</ecNumber>
    </recommendedName>
</protein>
<feature type="compositionally biased region" description="Low complexity" evidence="12">
    <location>
        <begin position="1567"/>
        <end position="1585"/>
    </location>
</feature>
<dbReference type="OrthoDB" id="264015at2759"/>
<dbReference type="SUPFAM" id="SSF54373">
    <property type="entry name" value="FAD-linked reductases, C-terminal domain"/>
    <property type="match status" value="1"/>
</dbReference>
<keyword evidence="9" id="KW-0862">Zinc</keyword>
<dbReference type="PROSITE" id="PS00978">
    <property type="entry name" value="FAD_G3PDH_2"/>
    <property type="match status" value="1"/>
</dbReference>
<dbReference type="Proteomes" id="UP000757232">
    <property type="component" value="Unassembled WGS sequence"/>
</dbReference>
<evidence type="ECO:0000256" key="7">
    <source>
        <dbReference type="ARBA" id="ARBA00022771"/>
    </source>
</evidence>
<evidence type="ECO:0000256" key="10">
    <source>
        <dbReference type="ARBA" id="ARBA00023002"/>
    </source>
</evidence>
<feature type="compositionally biased region" description="Basic residues" evidence="12">
    <location>
        <begin position="1635"/>
        <end position="1646"/>
    </location>
</feature>
<dbReference type="FunFam" id="1.10.8.870:FF:000010">
    <property type="entry name" value="Glycerol-3-phosphate dehydrogenase"/>
    <property type="match status" value="1"/>
</dbReference>
<feature type="region of interest" description="Disordered" evidence="12">
    <location>
        <begin position="273"/>
        <end position="402"/>
    </location>
</feature>
<dbReference type="Pfam" id="PF25095">
    <property type="entry name" value="C2H2-zf_KIN17"/>
    <property type="match status" value="1"/>
</dbReference>
<feature type="compositionally biased region" description="Low complexity" evidence="12">
    <location>
        <begin position="273"/>
        <end position="296"/>
    </location>
</feature>
<dbReference type="GO" id="GO:0006072">
    <property type="term" value="P:glycerol-3-phosphate metabolic process"/>
    <property type="evidence" value="ECO:0007669"/>
    <property type="project" value="UniProtKB-UniRule"/>
</dbReference>
<keyword evidence="5 11" id="KW-0285">Flavoprotein</keyword>
<dbReference type="InterPro" id="IPR031656">
    <property type="entry name" value="DAO_C"/>
</dbReference>
<comment type="catalytic activity">
    <reaction evidence="11">
        <text>a quinone + sn-glycerol 3-phosphate = dihydroxyacetone phosphate + a quinol</text>
        <dbReference type="Rhea" id="RHEA:18977"/>
        <dbReference type="ChEBI" id="CHEBI:24646"/>
        <dbReference type="ChEBI" id="CHEBI:57597"/>
        <dbReference type="ChEBI" id="CHEBI:57642"/>
        <dbReference type="ChEBI" id="CHEBI:132124"/>
        <dbReference type="EC" id="1.1.5.3"/>
    </reaction>
</comment>
<feature type="compositionally biased region" description="Low complexity" evidence="12">
    <location>
        <begin position="393"/>
        <end position="402"/>
    </location>
</feature>
<dbReference type="PANTHER" id="PTHR11985">
    <property type="entry name" value="GLYCEROL-3-PHOSPHATE DEHYDROGENASE"/>
    <property type="match status" value="1"/>
</dbReference>
<feature type="region of interest" description="Disordered" evidence="12">
    <location>
        <begin position="416"/>
        <end position="481"/>
    </location>
</feature>
<feature type="domain" description="DNA/RNA-binding protein Kin17 WH-like" evidence="13">
    <location>
        <begin position="100"/>
        <end position="226"/>
    </location>
</feature>
<evidence type="ECO:0000256" key="6">
    <source>
        <dbReference type="ARBA" id="ARBA00022723"/>
    </source>
</evidence>
<dbReference type="SMART" id="SM01253">
    <property type="entry name" value="Kin17_mid"/>
    <property type="match status" value="1"/>
</dbReference>
<dbReference type="InterPro" id="IPR036188">
    <property type="entry name" value="FAD/NAD-bd_sf"/>
</dbReference>
<proteinExistence type="inferred from homology"/>
<comment type="similarity">
    <text evidence="3">Belongs to the KIN17 family.</text>
</comment>
<evidence type="ECO:0000313" key="14">
    <source>
        <dbReference type="EMBL" id="OCB83864.1"/>
    </source>
</evidence>
<evidence type="ECO:0000256" key="8">
    <source>
        <dbReference type="ARBA" id="ARBA00022827"/>
    </source>
</evidence>
<evidence type="ECO:0000256" key="2">
    <source>
        <dbReference type="ARBA" id="ARBA00007330"/>
    </source>
</evidence>
<dbReference type="PANTHER" id="PTHR11985:SF15">
    <property type="entry name" value="GLYCEROL-3-PHOSPHATE DEHYDROGENASE, MITOCHONDRIAL"/>
    <property type="match status" value="1"/>
</dbReference>
<dbReference type="Pfam" id="PF01266">
    <property type="entry name" value="DAO"/>
    <property type="match status" value="1"/>
</dbReference>
<evidence type="ECO:0000259" key="13">
    <source>
        <dbReference type="SMART" id="SM01253"/>
    </source>
</evidence>
<dbReference type="EMBL" id="LNZH02000217">
    <property type="protein sequence ID" value="OCB83864.1"/>
    <property type="molecule type" value="Genomic_DNA"/>
</dbReference>
<feature type="compositionally biased region" description="Basic and acidic residues" evidence="12">
    <location>
        <begin position="225"/>
        <end position="237"/>
    </location>
</feature>
<keyword evidence="15" id="KW-1185">Reference proteome</keyword>
<dbReference type="InterPro" id="IPR038254">
    <property type="entry name" value="KIN17_WH-like_sf"/>
</dbReference>
<name>A0A9Q5HQ75_SANBA</name>
<dbReference type="Gene3D" id="3.50.50.60">
    <property type="entry name" value="FAD/NAD(P)-binding domain"/>
    <property type="match status" value="1"/>
</dbReference>
<keyword evidence="10 11" id="KW-0560">Oxidoreductase</keyword>
<comment type="caution">
    <text evidence="14">The sequence shown here is derived from an EMBL/GenBank/DDBJ whole genome shotgun (WGS) entry which is preliminary data.</text>
</comment>
<dbReference type="Gene3D" id="3.30.9.10">
    <property type="entry name" value="D-Amino Acid Oxidase, subunit A, domain 2"/>
    <property type="match status" value="1"/>
</dbReference>
<evidence type="ECO:0000256" key="12">
    <source>
        <dbReference type="SAM" id="MobiDB-lite"/>
    </source>
</evidence>
<evidence type="ECO:0000313" key="15">
    <source>
        <dbReference type="Proteomes" id="UP000757232"/>
    </source>
</evidence>
<dbReference type="InterPro" id="IPR000447">
    <property type="entry name" value="G3P_DH_FAD-dep"/>
</dbReference>
<dbReference type="SUPFAM" id="SSF51905">
    <property type="entry name" value="FAD/NAD(P)-binding domain"/>
    <property type="match status" value="1"/>
</dbReference>
<gene>
    <name evidence="14" type="ORF">A7U60_g9070</name>
</gene>
<evidence type="ECO:0000256" key="5">
    <source>
        <dbReference type="ARBA" id="ARBA00022630"/>
    </source>
</evidence>
<accession>A0A9Q5HQ75</accession>
<feature type="region of interest" description="Disordered" evidence="12">
    <location>
        <begin position="871"/>
        <end position="895"/>
    </location>
</feature>
<evidence type="ECO:0000256" key="11">
    <source>
        <dbReference type="RuleBase" id="RU361217"/>
    </source>
</evidence>
<feature type="compositionally biased region" description="Basic and acidic residues" evidence="12">
    <location>
        <begin position="416"/>
        <end position="449"/>
    </location>
</feature>
<dbReference type="GO" id="GO:0004368">
    <property type="term" value="F:glycerol-3-phosphate dehydrogenase (quinone) activity"/>
    <property type="evidence" value="ECO:0007669"/>
    <property type="project" value="UniProtKB-EC"/>
</dbReference>
<reference evidence="14" key="1">
    <citation type="submission" date="2016-06" db="EMBL/GenBank/DDBJ databases">
        <title>Draft Genome sequence of the fungus Inonotus baumii.</title>
        <authorList>
            <person name="Zhu H."/>
            <person name="Lin W."/>
        </authorList>
    </citation>
    <scope>NUCLEOTIDE SEQUENCE</scope>
    <source>
        <strain evidence="14">821</strain>
    </source>
</reference>
<dbReference type="InterPro" id="IPR056767">
    <property type="entry name" value="C2H2-Znf_KIN17"/>
</dbReference>
<keyword evidence="8" id="KW-0274">FAD</keyword>
<feature type="region of interest" description="Disordered" evidence="12">
    <location>
        <begin position="225"/>
        <end position="261"/>
    </location>
</feature>
<dbReference type="InterPro" id="IPR006076">
    <property type="entry name" value="FAD-dep_OxRdtase"/>
</dbReference>
<evidence type="ECO:0000256" key="3">
    <source>
        <dbReference type="ARBA" id="ARBA00008517"/>
    </source>
</evidence>
<keyword evidence="6" id="KW-0479">Metal-binding</keyword>
<evidence type="ECO:0000256" key="1">
    <source>
        <dbReference type="ARBA" id="ARBA00001974"/>
    </source>
</evidence>
<dbReference type="PROSITE" id="PS00977">
    <property type="entry name" value="FAD_G3PDH_1"/>
    <property type="match status" value="1"/>
</dbReference>
<organism evidence="14 15">
    <name type="scientific">Sanghuangporus baumii</name>
    <name type="common">Phellinus baumii</name>
    <dbReference type="NCBI Taxonomy" id="108892"/>
    <lineage>
        <taxon>Eukaryota</taxon>
        <taxon>Fungi</taxon>
        <taxon>Dikarya</taxon>
        <taxon>Basidiomycota</taxon>
        <taxon>Agaricomycotina</taxon>
        <taxon>Agaricomycetes</taxon>
        <taxon>Hymenochaetales</taxon>
        <taxon>Hymenochaetaceae</taxon>
        <taxon>Sanghuangporus</taxon>
    </lineage>
</organism>
<evidence type="ECO:0000256" key="9">
    <source>
        <dbReference type="ARBA" id="ARBA00022833"/>
    </source>
</evidence>
<dbReference type="Gene3D" id="1.10.8.870">
    <property type="entry name" value="Alpha-glycerophosphate oxidase, cap domain"/>
    <property type="match status" value="1"/>
</dbReference>
<keyword evidence="7" id="KW-0863">Zinc-finger</keyword>
<dbReference type="GO" id="GO:0005739">
    <property type="term" value="C:mitochondrion"/>
    <property type="evidence" value="ECO:0007669"/>
    <property type="project" value="TreeGrafter"/>
</dbReference>
<feature type="compositionally biased region" description="Basic and acidic residues" evidence="12">
    <location>
        <begin position="247"/>
        <end position="261"/>
    </location>
</feature>
<dbReference type="Pfam" id="PF16901">
    <property type="entry name" value="DAO_C"/>
    <property type="match status" value="1"/>
</dbReference>
<dbReference type="Pfam" id="PF10357">
    <property type="entry name" value="WH_KIN17"/>
    <property type="match status" value="1"/>
</dbReference>